<accession>A0A1D3D1Z0</accession>
<feature type="region of interest" description="Disordered" evidence="1">
    <location>
        <begin position="95"/>
        <end position="115"/>
    </location>
</feature>
<organism evidence="2 3">
    <name type="scientific">Cyclospora cayetanensis</name>
    <dbReference type="NCBI Taxonomy" id="88456"/>
    <lineage>
        <taxon>Eukaryota</taxon>
        <taxon>Sar</taxon>
        <taxon>Alveolata</taxon>
        <taxon>Apicomplexa</taxon>
        <taxon>Conoidasida</taxon>
        <taxon>Coccidia</taxon>
        <taxon>Eucoccidiorida</taxon>
        <taxon>Eimeriorina</taxon>
        <taxon>Eimeriidae</taxon>
        <taxon>Cyclospora</taxon>
    </lineage>
</organism>
<protein>
    <submittedName>
        <fullName evidence="2">Uncharacterized protein</fullName>
    </submittedName>
</protein>
<dbReference type="Proteomes" id="UP000095192">
    <property type="component" value="Unassembled WGS sequence"/>
</dbReference>
<gene>
    <name evidence="2" type="ORF">cyc_03580</name>
</gene>
<proteinExistence type="predicted"/>
<dbReference type="VEuPathDB" id="ToxoDB:cyc_03580"/>
<keyword evidence="3" id="KW-1185">Reference proteome</keyword>
<evidence type="ECO:0000313" key="2">
    <source>
        <dbReference type="EMBL" id="OEH77470.1"/>
    </source>
</evidence>
<name>A0A1D3D1Z0_9EIME</name>
<dbReference type="EMBL" id="JROU02001083">
    <property type="protein sequence ID" value="OEH77470.1"/>
    <property type="molecule type" value="Genomic_DNA"/>
</dbReference>
<comment type="caution">
    <text evidence="2">The sequence shown here is derived from an EMBL/GenBank/DDBJ whole genome shotgun (WGS) entry which is preliminary data.</text>
</comment>
<sequence>MGAQREKPQIRLVYAVPFPPPPPFVPKRQQINEKSLPSTLPSALLPFRMSLASRKTNTLHSRRELAWGGAGSALCGGGSSYTVPLPAVLGDAAWWEGRKTDKQGEKQRRSSRQRQ</sequence>
<dbReference type="InParanoid" id="A0A1D3D1Z0"/>
<evidence type="ECO:0000313" key="3">
    <source>
        <dbReference type="Proteomes" id="UP000095192"/>
    </source>
</evidence>
<feature type="compositionally biased region" description="Basic and acidic residues" evidence="1">
    <location>
        <begin position="96"/>
        <end position="108"/>
    </location>
</feature>
<dbReference type="AlphaFoldDB" id="A0A1D3D1Z0"/>
<reference evidence="2 3" key="1">
    <citation type="journal article" date="2016" name="BMC Genomics">
        <title>Comparative genomics reveals Cyclospora cayetanensis possesses coccidia-like metabolism and invasion components but unique surface antigens.</title>
        <authorList>
            <person name="Liu S."/>
            <person name="Wang L."/>
            <person name="Zheng H."/>
            <person name="Xu Z."/>
            <person name="Roellig D.M."/>
            <person name="Li N."/>
            <person name="Frace M.A."/>
            <person name="Tang K."/>
            <person name="Arrowood M.J."/>
            <person name="Moss D.M."/>
            <person name="Zhang L."/>
            <person name="Feng Y."/>
            <person name="Xiao L."/>
        </authorList>
    </citation>
    <scope>NUCLEOTIDE SEQUENCE [LARGE SCALE GENOMIC DNA]</scope>
    <source>
        <strain evidence="2 3">CHN_HEN01</strain>
    </source>
</reference>
<evidence type="ECO:0000256" key="1">
    <source>
        <dbReference type="SAM" id="MobiDB-lite"/>
    </source>
</evidence>